<dbReference type="Proteomes" id="UP000554235">
    <property type="component" value="Unassembled WGS sequence"/>
</dbReference>
<gene>
    <name evidence="2" type="ORF">FALBO_11796</name>
</gene>
<evidence type="ECO:0000313" key="3">
    <source>
        <dbReference type="Proteomes" id="UP000554235"/>
    </source>
</evidence>
<sequence length="220" mass="24977">MPEGIPIPVFVGGMLGCLFFGVLLGLGVAQIGGALWRTWRCRHQARDDHELEARSPTFATRSEASLVSRRPSDVRPSATPWRDQIQAFLHDVIIPSKSPPDWSNINILVIESARREEPQEQLSIPDDDHKCTYWLHFDIPERRWEEHLTEVQGVIVERDAATKSVVEFLDGKAVPKLRVRHLPEPGREFLKPCSCLGQLIDNGLRDWEDMAEPEGEPIHP</sequence>
<feature type="transmembrane region" description="Helical" evidence="1">
    <location>
        <begin position="12"/>
        <end position="36"/>
    </location>
</feature>
<proteinExistence type="predicted"/>
<accession>A0A8H4L4K3</accession>
<keyword evidence="1" id="KW-1133">Transmembrane helix</keyword>
<dbReference type="AlphaFoldDB" id="A0A8H4L4K3"/>
<dbReference type="EMBL" id="JAADYS010001725">
    <property type="protein sequence ID" value="KAF4461408.1"/>
    <property type="molecule type" value="Genomic_DNA"/>
</dbReference>
<evidence type="ECO:0000256" key="1">
    <source>
        <dbReference type="SAM" id="Phobius"/>
    </source>
</evidence>
<comment type="caution">
    <text evidence="2">The sequence shown here is derived from an EMBL/GenBank/DDBJ whole genome shotgun (WGS) entry which is preliminary data.</text>
</comment>
<organism evidence="2 3">
    <name type="scientific">Fusarium albosuccineum</name>
    <dbReference type="NCBI Taxonomy" id="1237068"/>
    <lineage>
        <taxon>Eukaryota</taxon>
        <taxon>Fungi</taxon>
        <taxon>Dikarya</taxon>
        <taxon>Ascomycota</taxon>
        <taxon>Pezizomycotina</taxon>
        <taxon>Sordariomycetes</taxon>
        <taxon>Hypocreomycetidae</taxon>
        <taxon>Hypocreales</taxon>
        <taxon>Nectriaceae</taxon>
        <taxon>Fusarium</taxon>
        <taxon>Fusarium decemcellulare species complex</taxon>
    </lineage>
</organism>
<name>A0A8H4L4K3_9HYPO</name>
<keyword evidence="1" id="KW-0812">Transmembrane</keyword>
<keyword evidence="1" id="KW-0472">Membrane</keyword>
<protein>
    <submittedName>
        <fullName evidence="2">Uncharacterized protein</fullName>
    </submittedName>
</protein>
<evidence type="ECO:0000313" key="2">
    <source>
        <dbReference type="EMBL" id="KAF4461408.1"/>
    </source>
</evidence>
<reference evidence="2 3" key="1">
    <citation type="submission" date="2020-01" db="EMBL/GenBank/DDBJ databases">
        <title>Identification and distribution of gene clusters putatively required for synthesis of sphingolipid metabolism inhibitors in phylogenetically diverse species of the filamentous fungus Fusarium.</title>
        <authorList>
            <person name="Kim H.-S."/>
            <person name="Busman M."/>
            <person name="Brown D.W."/>
            <person name="Divon H."/>
            <person name="Uhlig S."/>
            <person name="Proctor R.H."/>
        </authorList>
    </citation>
    <scope>NUCLEOTIDE SEQUENCE [LARGE SCALE GENOMIC DNA]</scope>
    <source>
        <strain evidence="2 3">NRRL 20459</strain>
    </source>
</reference>
<keyword evidence="3" id="KW-1185">Reference proteome</keyword>